<feature type="compositionally biased region" description="Low complexity" evidence="1">
    <location>
        <begin position="303"/>
        <end position="332"/>
    </location>
</feature>
<evidence type="ECO:0000313" key="4">
    <source>
        <dbReference type="Proteomes" id="UP001212821"/>
    </source>
</evidence>
<evidence type="ECO:0000313" key="3">
    <source>
        <dbReference type="EMBL" id="WBP86436.1"/>
    </source>
</evidence>
<evidence type="ECO:0000256" key="2">
    <source>
        <dbReference type="SAM" id="SignalP"/>
    </source>
</evidence>
<dbReference type="SUPFAM" id="SSF50998">
    <property type="entry name" value="Quinoprotein alcohol dehydrogenase-like"/>
    <property type="match status" value="1"/>
</dbReference>
<sequence>MSWKPPRVLTPRSILPALAVMLVLAAGAAAHANKPVPFGDRVAGPADADATPVNSQSVSSADLDLRVVGPGLEAYHHQTGERAWTYRREGAEALYLAMAGDNAIVVWDDGLVTSVRPGDHEVRWHRAVPGLADYLRADGEPGADKRTDAQRKDTAKQRAAAALHTVQRDGSPWLAVVTPNLTMGLRDADGDLRYNDRPSNGCLYDPLRTVHTDYAVLIPRTCTNSSGVAVSGGITGYRLDSNGWSMITGPAATVKVLDRSRVEITDGPIVPPKVFDTKAAAPETACTSVDAPFAAVRPQGGCTDPSASPTASAPATQAAPTTQATPTGSATDQTAAPQQ</sequence>
<keyword evidence="2" id="KW-0732">Signal</keyword>
<proteinExistence type="predicted"/>
<organism evidence="3 4">
    <name type="scientific">Kitasatospora cathayae</name>
    <dbReference type="NCBI Taxonomy" id="3004092"/>
    <lineage>
        <taxon>Bacteria</taxon>
        <taxon>Bacillati</taxon>
        <taxon>Actinomycetota</taxon>
        <taxon>Actinomycetes</taxon>
        <taxon>Kitasatosporales</taxon>
        <taxon>Streptomycetaceae</taxon>
        <taxon>Kitasatospora</taxon>
    </lineage>
</organism>
<accession>A0ABY7Q2L5</accession>
<keyword evidence="4" id="KW-1185">Reference proteome</keyword>
<reference evidence="4" key="1">
    <citation type="submission" date="2022-12" db="EMBL/GenBank/DDBJ databases">
        <authorList>
            <person name="Mo P."/>
        </authorList>
    </citation>
    <scope>NUCLEOTIDE SEQUENCE [LARGE SCALE GENOMIC DNA]</scope>
    <source>
        <strain evidence="4">HUAS 3-15</strain>
    </source>
</reference>
<feature type="chain" id="PRO_5047312967" evidence="2">
    <location>
        <begin position="33"/>
        <end position="339"/>
    </location>
</feature>
<evidence type="ECO:0000256" key="1">
    <source>
        <dbReference type="SAM" id="MobiDB-lite"/>
    </source>
</evidence>
<dbReference type="EMBL" id="CP115450">
    <property type="protein sequence ID" value="WBP86436.1"/>
    <property type="molecule type" value="Genomic_DNA"/>
</dbReference>
<feature type="signal peptide" evidence="2">
    <location>
        <begin position="1"/>
        <end position="32"/>
    </location>
</feature>
<dbReference type="InterPro" id="IPR011047">
    <property type="entry name" value="Quinoprotein_ADH-like_sf"/>
</dbReference>
<feature type="region of interest" description="Disordered" evidence="1">
    <location>
        <begin position="136"/>
        <end position="156"/>
    </location>
</feature>
<dbReference type="RefSeq" id="WP_270143091.1">
    <property type="nucleotide sequence ID" value="NZ_CP115450.1"/>
</dbReference>
<gene>
    <name evidence="3" type="ORF">O1G21_11715</name>
</gene>
<name>A0ABY7Q2L5_9ACTN</name>
<dbReference type="Proteomes" id="UP001212821">
    <property type="component" value="Chromosome"/>
</dbReference>
<feature type="region of interest" description="Disordered" evidence="1">
    <location>
        <begin position="296"/>
        <end position="339"/>
    </location>
</feature>
<protein>
    <submittedName>
        <fullName evidence="3">Uncharacterized protein</fullName>
    </submittedName>
</protein>